<dbReference type="eggNOG" id="ENOG5031GKB">
    <property type="taxonomic scope" value="Bacteria"/>
</dbReference>
<dbReference type="Pfam" id="PF16252">
    <property type="entry name" value="DUF4908"/>
    <property type="match status" value="1"/>
</dbReference>
<dbReference type="RefSeq" id="WP_004619330.1">
    <property type="nucleotide sequence ID" value="NZ_APMP01000010.1"/>
</dbReference>
<proteinExistence type="predicted"/>
<evidence type="ECO:0000313" key="2">
    <source>
        <dbReference type="EMBL" id="ENZ82061.1"/>
    </source>
</evidence>
<dbReference type="EMBL" id="APMP01000010">
    <property type="protein sequence ID" value="ENZ82061.1"/>
    <property type="molecule type" value="Genomic_DNA"/>
</dbReference>
<name>R0D056_CAUVI</name>
<gene>
    <name evidence="2" type="ORF">OR37_02106</name>
</gene>
<comment type="caution">
    <text evidence="2">The sequence shown here is derived from an EMBL/GenBank/DDBJ whole genome shotgun (WGS) entry which is preliminary data.</text>
</comment>
<keyword evidence="3" id="KW-1185">Reference proteome</keyword>
<dbReference type="AlphaFoldDB" id="R0D056"/>
<feature type="chain" id="PRO_5004340317" description="DUF4908 domain-containing protein" evidence="1">
    <location>
        <begin position="32"/>
        <end position="260"/>
    </location>
</feature>
<evidence type="ECO:0000313" key="3">
    <source>
        <dbReference type="Proteomes" id="UP000013063"/>
    </source>
</evidence>
<organism evidence="2 3">
    <name type="scientific">Caulobacter vibrioides OR37</name>
    <dbReference type="NCBI Taxonomy" id="1292034"/>
    <lineage>
        <taxon>Bacteria</taxon>
        <taxon>Pseudomonadati</taxon>
        <taxon>Pseudomonadota</taxon>
        <taxon>Alphaproteobacteria</taxon>
        <taxon>Caulobacterales</taxon>
        <taxon>Caulobacteraceae</taxon>
        <taxon>Caulobacter</taxon>
    </lineage>
</organism>
<evidence type="ECO:0000256" key="1">
    <source>
        <dbReference type="SAM" id="SignalP"/>
    </source>
</evidence>
<feature type="signal peptide" evidence="1">
    <location>
        <begin position="1"/>
        <end position="31"/>
    </location>
</feature>
<dbReference type="InterPro" id="IPR032591">
    <property type="entry name" value="DUF4908"/>
</dbReference>
<evidence type="ECO:0008006" key="4">
    <source>
        <dbReference type="Google" id="ProtNLM"/>
    </source>
</evidence>
<accession>R0D056</accession>
<dbReference type="Proteomes" id="UP000013063">
    <property type="component" value="Unassembled WGS sequence"/>
</dbReference>
<dbReference type="STRING" id="1292034.OR37_02106"/>
<protein>
    <recommendedName>
        <fullName evidence="4">DUF4908 domain-containing protein</fullName>
    </recommendedName>
</protein>
<reference evidence="2 3" key="1">
    <citation type="journal article" date="2013" name="Genome Announc.">
        <title>Draft Genome Sequence for Caulobacter sp. Strain OR37, a Bacterium Tolerant to Heavy Metals.</title>
        <authorList>
            <person name="Utturkar S.M."/>
            <person name="Bollmann A."/>
            <person name="Brzoska R.M."/>
            <person name="Klingeman D.M."/>
            <person name="Epstein S.E."/>
            <person name="Palumbo A.V."/>
            <person name="Brown S.D."/>
        </authorList>
    </citation>
    <scope>NUCLEOTIDE SEQUENCE [LARGE SCALE GENOMIC DNA]</scope>
    <source>
        <strain evidence="2 3">OR37</strain>
    </source>
</reference>
<keyword evidence="1" id="KW-0732">Signal</keyword>
<sequence precursor="true">MIFRKVELNDLGTRCVLAIVASLALAGTAFAQQGPHGLRDALLGRHGPPDTHRMSAAPPVARYVSDGGGGFIFDQASPQPLMKFDNSNEVWVLSPQPASRGDVIYRNDLGEPVLRVTKLGGVILFTDDAPMGAAAALSGRASSIQPPAVLSVAALFQRLALAANRASRVAQRQIEFATLQDARPETSVLIADSATLTAEAFERAARKDRSVLAKIMRVLLAEGHKPGAQVKDGELIVTYAPGEGLAGRPSSKRILKVMNR</sequence>
<dbReference type="OrthoDB" id="7170995at2"/>
<dbReference type="PATRIC" id="fig|1292034.3.peg.2091"/>